<reference evidence="1" key="1">
    <citation type="submission" date="2014-09" db="EMBL/GenBank/DDBJ databases">
        <authorList>
            <person name="Magalhaes I.L.F."/>
            <person name="Oliveira U."/>
            <person name="Santos F.R."/>
            <person name="Vidigal T.H.D.A."/>
            <person name="Brescovit A.D."/>
            <person name="Santos A.J."/>
        </authorList>
    </citation>
    <scope>NUCLEOTIDE SEQUENCE</scope>
    <source>
        <tissue evidence="1">Shoot tissue taken approximately 20 cm above the soil surface</tissue>
    </source>
</reference>
<sequence length="47" mass="5357">MAAKMCALPGIPLGLALLCRLARLWPRMEPLWNAICLTHRQCRLPWA</sequence>
<dbReference type="EMBL" id="GBRH01281643">
    <property type="protein sequence ID" value="JAD16252.1"/>
    <property type="molecule type" value="Transcribed_RNA"/>
</dbReference>
<accession>A0A0A8XX22</accession>
<dbReference type="AlphaFoldDB" id="A0A0A8XX22"/>
<reference evidence="1" key="2">
    <citation type="journal article" date="2015" name="Data Brief">
        <title>Shoot transcriptome of the giant reed, Arundo donax.</title>
        <authorList>
            <person name="Barrero R.A."/>
            <person name="Guerrero F.D."/>
            <person name="Moolhuijzen P."/>
            <person name="Goolsby J.A."/>
            <person name="Tidwell J."/>
            <person name="Bellgard S.E."/>
            <person name="Bellgard M.I."/>
        </authorList>
    </citation>
    <scope>NUCLEOTIDE SEQUENCE</scope>
    <source>
        <tissue evidence="1">Shoot tissue taken approximately 20 cm above the soil surface</tissue>
    </source>
</reference>
<protein>
    <submittedName>
        <fullName evidence="1">Uncharacterized protein</fullName>
    </submittedName>
</protein>
<evidence type="ECO:0000313" key="1">
    <source>
        <dbReference type="EMBL" id="JAD16252.1"/>
    </source>
</evidence>
<name>A0A0A8XX22_ARUDO</name>
<organism evidence="1">
    <name type="scientific">Arundo donax</name>
    <name type="common">Giant reed</name>
    <name type="synonym">Donax arundinaceus</name>
    <dbReference type="NCBI Taxonomy" id="35708"/>
    <lineage>
        <taxon>Eukaryota</taxon>
        <taxon>Viridiplantae</taxon>
        <taxon>Streptophyta</taxon>
        <taxon>Embryophyta</taxon>
        <taxon>Tracheophyta</taxon>
        <taxon>Spermatophyta</taxon>
        <taxon>Magnoliopsida</taxon>
        <taxon>Liliopsida</taxon>
        <taxon>Poales</taxon>
        <taxon>Poaceae</taxon>
        <taxon>PACMAD clade</taxon>
        <taxon>Arundinoideae</taxon>
        <taxon>Arundineae</taxon>
        <taxon>Arundo</taxon>
    </lineage>
</organism>
<proteinExistence type="predicted"/>